<feature type="transmembrane region" description="Helical" evidence="1">
    <location>
        <begin position="54"/>
        <end position="76"/>
    </location>
</feature>
<dbReference type="EMBL" id="CP017813">
    <property type="protein sequence ID" value="APJ38639.1"/>
    <property type="molecule type" value="Genomic_DNA"/>
</dbReference>
<reference evidence="3" key="1">
    <citation type="submission" date="2016-10" db="EMBL/GenBank/DDBJ databases">
        <authorList>
            <person name="Beylefeld A."/>
            <person name="Abolnik C."/>
        </authorList>
    </citation>
    <scope>NUCLEOTIDE SEQUENCE [LARGE SCALE GENOMIC DNA]</scope>
    <source>
        <strain evidence="3">B359_6</strain>
    </source>
</reference>
<dbReference type="Proteomes" id="UP000184322">
    <property type="component" value="Chromosome"/>
</dbReference>
<organism evidence="2 3">
    <name type="scientific">Mycoplasmopsis pullorum</name>
    <dbReference type="NCBI Taxonomy" id="48003"/>
    <lineage>
        <taxon>Bacteria</taxon>
        <taxon>Bacillati</taxon>
        <taxon>Mycoplasmatota</taxon>
        <taxon>Mycoplasmoidales</taxon>
        <taxon>Metamycoplasmataceae</taxon>
        <taxon>Mycoplasmopsis</taxon>
    </lineage>
</organism>
<dbReference type="OrthoDB" id="401337at2"/>
<evidence type="ECO:0000256" key="1">
    <source>
        <dbReference type="SAM" id="Phobius"/>
    </source>
</evidence>
<name>A0A1L4FSS1_9BACT</name>
<dbReference type="KEGG" id="mpul:BLA55_03185"/>
<feature type="transmembrane region" description="Helical" evidence="1">
    <location>
        <begin position="564"/>
        <end position="582"/>
    </location>
</feature>
<keyword evidence="3" id="KW-1185">Reference proteome</keyword>
<keyword evidence="1" id="KW-1133">Transmembrane helix</keyword>
<gene>
    <name evidence="2" type="ORF">BLA55_03185</name>
</gene>
<accession>A0A1L4FSS1</accession>
<sequence>MSKQVLNYVLFLKNIIFSKKITWLSLIIFLLLDLIISISLNLLKIDFNGFSPLYINVFIQILFSIFYSSLIYISVFKELEEEGIEILSLSKSISRKNIFFGKTLFCLSFSLFYSLLFTIFNSIFALIFTYSLSWILVFALSLITFFTIFNFFGVISSLIAYKLNSKIAITIPYLVSIPAILGGIIVNYNSTSIPNNFAYYLNLKYDNNLSGKISNSEYFYLNNQKDNLYLVPNGYAKNEFSDKQKEFITQAYNKSKNSVNELAWYSYLVVPYQFLDIFNNNKTQHNKNNLDNYLNYNNSDSYLYNYKLDQNAKLFNYEKDQQKYYLIPSLLKNQTERENIVNTTLIYAREGADSFNLTFPEDTYVFSASDNLVGELKWKFLIDVLKDQNFNDYAKKLFAQLEAKIKNDELAYAKTKILEEIEKELNNSDSFLNRYQNSFVALFDEKMIENKTIKTLSEKKIYLAAALIYYVYFNLQDSKILESILWNNDNGTFEPHQLKVQIGDYKYNIGGYSAYTTMQEVREIDGEKNVVIRYNLDSNENYMFQNVTNVFELSRSNPIIIKETYFIIWILLISLLLTINGIKYTKKDYK</sequence>
<dbReference type="STRING" id="48003.BLA55_03185"/>
<feature type="transmembrane region" description="Helical" evidence="1">
    <location>
        <begin position="167"/>
        <end position="188"/>
    </location>
</feature>
<proteinExistence type="predicted"/>
<evidence type="ECO:0000313" key="3">
    <source>
        <dbReference type="Proteomes" id="UP000184322"/>
    </source>
</evidence>
<dbReference type="RefSeq" id="WP_073372643.1">
    <property type="nucleotide sequence ID" value="NZ_CP017813.1"/>
</dbReference>
<keyword evidence="1" id="KW-0472">Membrane</keyword>
<keyword evidence="1" id="KW-0812">Transmembrane</keyword>
<feature type="transmembrane region" description="Helical" evidence="1">
    <location>
        <begin position="97"/>
        <end position="128"/>
    </location>
</feature>
<protein>
    <submittedName>
        <fullName evidence="2">Uncharacterized protein</fullName>
    </submittedName>
</protein>
<feature type="transmembrane region" description="Helical" evidence="1">
    <location>
        <begin position="21"/>
        <end position="42"/>
    </location>
</feature>
<evidence type="ECO:0000313" key="2">
    <source>
        <dbReference type="EMBL" id="APJ38639.1"/>
    </source>
</evidence>
<dbReference type="AlphaFoldDB" id="A0A1L4FSS1"/>
<feature type="transmembrane region" description="Helical" evidence="1">
    <location>
        <begin position="134"/>
        <end position="155"/>
    </location>
</feature>